<comment type="caution">
    <text evidence="4">The sequence shown here is derived from an EMBL/GenBank/DDBJ whole genome shotgun (WGS) entry which is preliminary data.</text>
</comment>
<dbReference type="EMBL" id="JBEDUW010000002">
    <property type="protein sequence ID" value="KAK9943549.1"/>
    <property type="molecule type" value="Genomic_DNA"/>
</dbReference>
<proteinExistence type="predicted"/>
<keyword evidence="5" id="KW-1185">Reference proteome</keyword>
<dbReference type="Gene3D" id="2.60.120.330">
    <property type="entry name" value="B-lactam Antibiotic, Isopenicillin N Synthase, Chain"/>
    <property type="match status" value="1"/>
</dbReference>
<dbReference type="GO" id="GO:0046872">
    <property type="term" value="F:metal ion binding"/>
    <property type="evidence" value="ECO:0007669"/>
    <property type="project" value="UniProtKB-KW"/>
</dbReference>
<dbReference type="InterPro" id="IPR026992">
    <property type="entry name" value="DIOX_N"/>
</dbReference>
<feature type="domain" description="Non-haem dioxygenase N-terminal" evidence="3">
    <location>
        <begin position="55"/>
        <end position="98"/>
    </location>
</feature>
<dbReference type="SUPFAM" id="SSF51197">
    <property type="entry name" value="Clavaminate synthase-like"/>
    <property type="match status" value="1"/>
</dbReference>
<dbReference type="Proteomes" id="UP001457282">
    <property type="component" value="Unassembled WGS sequence"/>
</dbReference>
<dbReference type="InterPro" id="IPR027443">
    <property type="entry name" value="IPNS-like_sf"/>
</dbReference>
<name>A0AAW1Y3N3_RUBAR</name>
<gene>
    <name evidence="4" type="ORF">M0R45_009154</name>
</gene>
<organism evidence="4 5">
    <name type="scientific">Rubus argutus</name>
    <name type="common">Southern blackberry</name>
    <dbReference type="NCBI Taxonomy" id="59490"/>
    <lineage>
        <taxon>Eukaryota</taxon>
        <taxon>Viridiplantae</taxon>
        <taxon>Streptophyta</taxon>
        <taxon>Embryophyta</taxon>
        <taxon>Tracheophyta</taxon>
        <taxon>Spermatophyta</taxon>
        <taxon>Magnoliopsida</taxon>
        <taxon>eudicotyledons</taxon>
        <taxon>Gunneridae</taxon>
        <taxon>Pentapetalae</taxon>
        <taxon>rosids</taxon>
        <taxon>fabids</taxon>
        <taxon>Rosales</taxon>
        <taxon>Rosaceae</taxon>
        <taxon>Rosoideae</taxon>
        <taxon>Rosoideae incertae sedis</taxon>
        <taxon>Rubus</taxon>
    </lineage>
</organism>
<accession>A0AAW1Y3N3</accession>
<reference evidence="4 5" key="1">
    <citation type="journal article" date="2023" name="G3 (Bethesda)">
        <title>A chromosome-length genome assembly and annotation of blackberry (Rubus argutus, cv. 'Hillquist').</title>
        <authorList>
            <person name="Bruna T."/>
            <person name="Aryal R."/>
            <person name="Dudchenko O."/>
            <person name="Sargent D.J."/>
            <person name="Mead D."/>
            <person name="Buti M."/>
            <person name="Cavallini A."/>
            <person name="Hytonen T."/>
            <person name="Andres J."/>
            <person name="Pham M."/>
            <person name="Weisz D."/>
            <person name="Mascagni F."/>
            <person name="Usai G."/>
            <person name="Natali L."/>
            <person name="Bassil N."/>
            <person name="Fernandez G.E."/>
            <person name="Lomsadze A."/>
            <person name="Armour M."/>
            <person name="Olukolu B."/>
            <person name="Poorten T."/>
            <person name="Britton C."/>
            <person name="Davik J."/>
            <person name="Ashrafi H."/>
            <person name="Aiden E.L."/>
            <person name="Borodovsky M."/>
            <person name="Worthington M."/>
        </authorList>
    </citation>
    <scope>NUCLEOTIDE SEQUENCE [LARGE SCALE GENOMIC DNA]</scope>
    <source>
        <strain evidence="4">PI 553951</strain>
    </source>
</reference>
<protein>
    <recommendedName>
        <fullName evidence="3">Non-haem dioxygenase N-terminal domain-containing protein</fullName>
    </recommendedName>
</protein>
<keyword evidence="1" id="KW-0479">Metal-binding</keyword>
<evidence type="ECO:0000259" key="3">
    <source>
        <dbReference type="Pfam" id="PF14226"/>
    </source>
</evidence>
<dbReference type="AlphaFoldDB" id="A0AAW1Y3N3"/>
<evidence type="ECO:0000313" key="4">
    <source>
        <dbReference type="EMBL" id="KAK9943549.1"/>
    </source>
</evidence>
<dbReference type="Pfam" id="PF14226">
    <property type="entry name" value="DIOX_N"/>
    <property type="match status" value="1"/>
</dbReference>
<evidence type="ECO:0000256" key="1">
    <source>
        <dbReference type="ARBA" id="ARBA00022723"/>
    </source>
</evidence>
<keyword evidence="2" id="KW-0408">Iron</keyword>
<dbReference type="PROSITE" id="PS51257">
    <property type="entry name" value="PROKAR_LIPOPROTEIN"/>
    <property type="match status" value="1"/>
</dbReference>
<evidence type="ECO:0000256" key="2">
    <source>
        <dbReference type="ARBA" id="ARBA00023004"/>
    </source>
</evidence>
<sequence length="123" mass="13895">MAVSKPSSCFGTSHHSVISCIEEHITNDSLIKIQQNYIIPDQEAPIYDGTIFAIIPTIDMKELILINHEELKKLHSTCKEWGIFQLVNHGFNSSLLNKHLIGVTGSTYMITNPINTRKPYLFP</sequence>
<evidence type="ECO:0000313" key="5">
    <source>
        <dbReference type="Proteomes" id="UP001457282"/>
    </source>
</evidence>